<dbReference type="Gene3D" id="1.20.120.1870">
    <property type="entry name" value="Fic/DOC protein, Fido domain"/>
    <property type="match status" value="1"/>
</dbReference>
<reference evidence="1 2" key="1">
    <citation type="submission" date="2023-12" db="EMBL/GenBank/DDBJ databases">
        <title>Blastococcus brunescens sp. nov., an actonobacterium isolated from sandstone collected in sahara desert.</title>
        <authorList>
            <person name="Gtari M."/>
            <person name="Ghodhbane F."/>
        </authorList>
    </citation>
    <scope>NUCLEOTIDE SEQUENCE [LARGE SCALE GENOMIC DNA]</scope>
    <source>
        <strain evidence="1 2">BMG 8361</strain>
    </source>
</reference>
<evidence type="ECO:0000313" key="2">
    <source>
        <dbReference type="Proteomes" id="UP001324287"/>
    </source>
</evidence>
<protein>
    <submittedName>
        <fullName evidence="1">Type II toxin-antitoxin system death-on-curing family toxin</fullName>
    </submittedName>
</protein>
<dbReference type="Proteomes" id="UP001324287">
    <property type="component" value="Chromosome"/>
</dbReference>
<name>A0ABZ1B1Y5_9ACTN</name>
<sequence>MAGLSLEDLLAVARRAAGADVRVRDLGLLSAALARVEARALGRDVYAGVEERAAALLHSLATTAPLVRGNRPFAWLATAVYLARNERPSSLTEEQAVALVTDVLTGRVESVESIADRLGAPA</sequence>
<dbReference type="EMBL" id="CP141261">
    <property type="protein sequence ID" value="WRL63888.1"/>
    <property type="molecule type" value="Genomic_DNA"/>
</dbReference>
<dbReference type="RefSeq" id="WP_324275218.1">
    <property type="nucleotide sequence ID" value="NZ_CP141261.1"/>
</dbReference>
<accession>A0ABZ1B1Y5</accession>
<keyword evidence="2" id="KW-1185">Reference proteome</keyword>
<organism evidence="1 2">
    <name type="scientific">Blastococcus brunescens</name>
    <dbReference type="NCBI Taxonomy" id="1564165"/>
    <lineage>
        <taxon>Bacteria</taxon>
        <taxon>Bacillati</taxon>
        <taxon>Actinomycetota</taxon>
        <taxon>Actinomycetes</taxon>
        <taxon>Geodermatophilales</taxon>
        <taxon>Geodermatophilaceae</taxon>
        <taxon>Blastococcus</taxon>
    </lineage>
</organism>
<dbReference type="InterPro" id="IPR053737">
    <property type="entry name" value="Type_II_TA_Toxin"/>
</dbReference>
<evidence type="ECO:0000313" key="1">
    <source>
        <dbReference type="EMBL" id="WRL63888.1"/>
    </source>
</evidence>
<proteinExistence type="predicted"/>
<gene>
    <name evidence="1" type="ORF">U6N30_30455</name>
</gene>